<dbReference type="Proteomes" id="UP000824202">
    <property type="component" value="Unassembled WGS sequence"/>
</dbReference>
<keyword evidence="1" id="KW-0732">Signal</keyword>
<protein>
    <recommendedName>
        <fullName evidence="4">DUF4382 domain-containing protein</fullName>
    </recommendedName>
</protein>
<dbReference type="AlphaFoldDB" id="A0A9D1UYF0"/>
<name>A0A9D1UYF0_9BACT</name>
<evidence type="ECO:0000256" key="1">
    <source>
        <dbReference type="SAM" id="SignalP"/>
    </source>
</evidence>
<gene>
    <name evidence="2" type="ORF">H9863_00415</name>
</gene>
<evidence type="ECO:0000313" key="3">
    <source>
        <dbReference type="Proteomes" id="UP000824202"/>
    </source>
</evidence>
<comment type="caution">
    <text evidence="2">The sequence shown here is derived from an EMBL/GenBank/DDBJ whole genome shotgun (WGS) entry which is preliminary data.</text>
</comment>
<feature type="signal peptide" evidence="1">
    <location>
        <begin position="1"/>
        <end position="21"/>
    </location>
</feature>
<sequence>MSSRLFSIIRLSRMIVPVLFAGGMVACVDDNYDLNKDISMEVGIGGKYFAIPLGTTDSIRVDSLLELDDESVFMFMEDGTAVISKLDSVKVRVPEIQQVTLQSWDSEIEPIVNEIEVLEEAQGAVGEVALPEKDVNSSTSIEFDEEVPEELLDLNTVKFDGTPKLVIDIQFEAPEEVAKLELMDYVIHFPEFIVFDDNRIENHCLVIDGEMDVDAGYHVELDIAEFDFAENPIQEVGSEKRLHIDGAVTLDGQLRVTVRGDGTLPGTVTVGIMPQVSIDEMKLGEITGKVNVDIEEVNKEVDLGDIPDFLKDKDVVLDIEHPVIMLEVGNTTGVPVLADLTLTPLADGSPIENGIIELRREERDIVVKAADEMGEYTWSNFFISNSEAGMEPGFIPVDVPNLPNLIRQIPDVIQINMTAEADPEAEHRFDLSHGDYEMNVRYNVHVPLTFGPDLQVIYRDTIDDFNSDIKDYVKYVTEVVMEMEVENTIPLGMMCRAVALDVDGRALSGIEVSTPQPIEAAGWDGNNTTLVRGDFTIELKETVAGTMEQLDGLALEITADANEGVKGASLKNNQYLRLSGKMRIPGGITVDIDDI</sequence>
<accession>A0A9D1UYF0</accession>
<feature type="chain" id="PRO_5038586125" description="DUF4382 domain-containing protein" evidence="1">
    <location>
        <begin position="22"/>
        <end position="595"/>
    </location>
</feature>
<evidence type="ECO:0000313" key="2">
    <source>
        <dbReference type="EMBL" id="HIX02568.1"/>
    </source>
</evidence>
<organism evidence="2 3">
    <name type="scientific">Candidatus Odoribacter faecigallinarum</name>
    <dbReference type="NCBI Taxonomy" id="2838706"/>
    <lineage>
        <taxon>Bacteria</taxon>
        <taxon>Pseudomonadati</taxon>
        <taxon>Bacteroidota</taxon>
        <taxon>Bacteroidia</taxon>
        <taxon>Bacteroidales</taxon>
        <taxon>Odoribacteraceae</taxon>
        <taxon>Odoribacter</taxon>
    </lineage>
</organism>
<dbReference type="PROSITE" id="PS51257">
    <property type="entry name" value="PROKAR_LIPOPROTEIN"/>
    <property type="match status" value="1"/>
</dbReference>
<proteinExistence type="predicted"/>
<evidence type="ECO:0008006" key="4">
    <source>
        <dbReference type="Google" id="ProtNLM"/>
    </source>
</evidence>
<reference evidence="2" key="1">
    <citation type="journal article" date="2021" name="PeerJ">
        <title>Extensive microbial diversity within the chicken gut microbiome revealed by metagenomics and culture.</title>
        <authorList>
            <person name="Gilroy R."/>
            <person name="Ravi A."/>
            <person name="Getino M."/>
            <person name="Pursley I."/>
            <person name="Horton D.L."/>
            <person name="Alikhan N.F."/>
            <person name="Baker D."/>
            <person name="Gharbi K."/>
            <person name="Hall N."/>
            <person name="Watson M."/>
            <person name="Adriaenssens E.M."/>
            <person name="Foster-Nyarko E."/>
            <person name="Jarju S."/>
            <person name="Secka A."/>
            <person name="Antonio M."/>
            <person name="Oren A."/>
            <person name="Chaudhuri R.R."/>
            <person name="La Ragione R."/>
            <person name="Hildebrand F."/>
            <person name="Pallen M.J."/>
        </authorList>
    </citation>
    <scope>NUCLEOTIDE SEQUENCE</scope>
    <source>
        <strain evidence="2">23274</strain>
    </source>
</reference>
<reference evidence="2" key="2">
    <citation type="submission" date="2021-04" db="EMBL/GenBank/DDBJ databases">
        <authorList>
            <person name="Gilroy R."/>
        </authorList>
    </citation>
    <scope>NUCLEOTIDE SEQUENCE</scope>
    <source>
        <strain evidence="2">23274</strain>
    </source>
</reference>
<dbReference type="EMBL" id="DXFT01000008">
    <property type="protein sequence ID" value="HIX02568.1"/>
    <property type="molecule type" value="Genomic_DNA"/>
</dbReference>